<gene>
    <name evidence="2" type="ORF">LTRI10_LOCUS20418</name>
</gene>
<evidence type="ECO:0000256" key="1">
    <source>
        <dbReference type="SAM" id="MobiDB-lite"/>
    </source>
</evidence>
<feature type="region of interest" description="Disordered" evidence="1">
    <location>
        <begin position="46"/>
        <end position="75"/>
    </location>
</feature>
<protein>
    <submittedName>
        <fullName evidence="2">Uncharacterized protein</fullName>
    </submittedName>
</protein>
<accession>A0AAV2DZ74</accession>
<dbReference type="Proteomes" id="UP001497516">
    <property type="component" value="Chromosome 3"/>
</dbReference>
<keyword evidence="3" id="KW-1185">Reference proteome</keyword>
<evidence type="ECO:0000313" key="2">
    <source>
        <dbReference type="EMBL" id="CAL1378867.1"/>
    </source>
</evidence>
<sequence length="132" mass="14405">MSSTPSSTFSFFPASQESISIFSLKPSTFFLFSSFHKMYIQSSHRNSSAITPDRRQHSSTNTPIQPIHPSIESPLNPVRLVSPIHSSISVPASTKATMHHLAGGKDNRSSSSLLFSLWHGMAASDDAGLWES</sequence>
<evidence type="ECO:0000313" key="3">
    <source>
        <dbReference type="Proteomes" id="UP001497516"/>
    </source>
</evidence>
<proteinExistence type="predicted"/>
<dbReference type="AlphaFoldDB" id="A0AAV2DZ74"/>
<reference evidence="2 3" key="1">
    <citation type="submission" date="2024-04" db="EMBL/GenBank/DDBJ databases">
        <authorList>
            <person name="Fracassetti M."/>
        </authorList>
    </citation>
    <scope>NUCLEOTIDE SEQUENCE [LARGE SCALE GENOMIC DNA]</scope>
</reference>
<dbReference type="EMBL" id="OZ034816">
    <property type="protein sequence ID" value="CAL1378867.1"/>
    <property type="molecule type" value="Genomic_DNA"/>
</dbReference>
<organism evidence="2 3">
    <name type="scientific">Linum trigynum</name>
    <dbReference type="NCBI Taxonomy" id="586398"/>
    <lineage>
        <taxon>Eukaryota</taxon>
        <taxon>Viridiplantae</taxon>
        <taxon>Streptophyta</taxon>
        <taxon>Embryophyta</taxon>
        <taxon>Tracheophyta</taxon>
        <taxon>Spermatophyta</taxon>
        <taxon>Magnoliopsida</taxon>
        <taxon>eudicotyledons</taxon>
        <taxon>Gunneridae</taxon>
        <taxon>Pentapetalae</taxon>
        <taxon>rosids</taxon>
        <taxon>fabids</taxon>
        <taxon>Malpighiales</taxon>
        <taxon>Linaceae</taxon>
        <taxon>Linum</taxon>
    </lineage>
</organism>
<name>A0AAV2DZ74_9ROSI</name>